<feature type="region of interest" description="Disordered" evidence="1">
    <location>
        <begin position="315"/>
        <end position="339"/>
    </location>
</feature>
<feature type="region of interest" description="Disordered" evidence="1">
    <location>
        <begin position="358"/>
        <end position="392"/>
    </location>
</feature>
<dbReference type="Proteomes" id="UP001562354">
    <property type="component" value="Unassembled WGS sequence"/>
</dbReference>
<evidence type="ECO:0000259" key="2">
    <source>
        <dbReference type="Pfam" id="PF14831"/>
    </source>
</evidence>
<feature type="compositionally biased region" description="Basic and acidic residues" evidence="1">
    <location>
        <begin position="317"/>
        <end position="329"/>
    </location>
</feature>
<dbReference type="EMBL" id="JBFMKM010000008">
    <property type="protein sequence ID" value="KAL1304562.1"/>
    <property type="molecule type" value="Genomic_DNA"/>
</dbReference>
<reference evidence="3 4" key="1">
    <citation type="submission" date="2024-07" db="EMBL/GenBank/DDBJ databases">
        <title>Draft sequence of the Neodothiora populina.</title>
        <authorList>
            <person name="Drown D.D."/>
            <person name="Schuette U.S."/>
            <person name="Buechlein A.B."/>
            <person name="Rusch D.R."/>
            <person name="Winton L.W."/>
            <person name="Adams G.A."/>
        </authorList>
    </citation>
    <scope>NUCLEOTIDE SEQUENCE [LARGE SCALE GENOMIC DNA]</scope>
    <source>
        <strain evidence="3 4">CPC 39397</strain>
    </source>
</reference>
<dbReference type="PANTHER" id="PTHR28153">
    <property type="entry name" value="PROTEIN, PUTATIVE-RELATED"/>
    <property type="match status" value="1"/>
</dbReference>
<dbReference type="RefSeq" id="XP_069200837.1">
    <property type="nucleotide sequence ID" value="XM_069343022.1"/>
</dbReference>
<protein>
    <recommendedName>
        <fullName evidence="2">DUF4484 domain-containing protein</fullName>
    </recommendedName>
</protein>
<evidence type="ECO:0000313" key="4">
    <source>
        <dbReference type="Proteomes" id="UP001562354"/>
    </source>
</evidence>
<gene>
    <name evidence="3" type="ORF">AAFC00_003538</name>
</gene>
<dbReference type="Pfam" id="PF14831">
    <property type="entry name" value="DUF4484"/>
    <property type="match status" value="1"/>
</dbReference>
<feature type="domain" description="DUF4484" evidence="2">
    <location>
        <begin position="409"/>
        <end position="526"/>
    </location>
</feature>
<dbReference type="InterPro" id="IPR053056">
    <property type="entry name" value="Lipid_Metab_Assoc_Protein"/>
</dbReference>
<evidence type="ECO:0000256" key="1">
    <source>
        <dbReference type="SAM" id="MobiDB-lite"/>
    </source>
</evidence>
<evidence type="ECO:0000313" key="3">
    <source>
        <dbReference type="EMBL" id="KAL1304562.1"/>
    </source>
</evidence>
<comment type="caution">
    <text evidence="3">The sequence shown here is derived from an EMBL/GenBank/DDBJ whole genome shotgun (WGS) entry which is preliminary data.</text>
</comment>
<dbReference type="InterPro" id="IPR018626">
    <property type="entry name" value="LCHN/Anr2"/>
</dbReference>
<feature type="region of interest" description="Disordered" evidence="1">
    <location>
        <begin position="458"/>
        <end position="484"/>
    </location>
</feature>
<dbReference type="InterPro" id="IPR028115">
    <property type="entry name" value="DUF4484"/>
</dbReference>
<feature type="region of interest" description="Disordered" evidence="1">
    <location>
        <begin position="146"/>
        <end position="169"/>
    </location>
</feature>
<organism evidence="3 4">
    <name type="scientific">Neodothiora populina</name>
    <dbReference type="NCBI Taxonomy" id="2781224"/>
    <lineage>
        <taxon>Eukaryota</taxon>
        <taxon>Fungi</taxon>
        <taxon>Dikarya</taxon>
        <taxon>Ascomycota</taxon>
        <taxon>Pezizomycotina</taxon>
        <taxon>Dothideomycetes</taxon>
        <taxon>Dothideomycetidae</taxon>
        <taxon>Dothideales</taxon>
        <taxon>Dothioraceae</taxon>
        <taxon>Neodothiora</taxon>
    </lineage>
</organism>
<dbReference type="Pfam" id="PF09804">
    <property type="entry name" value="DENND11"/>
    <property type="match status" value="1"/>
</dbReference>
<accession>A0ABR3PEH8</accession>
<keyword evidence="4" id="KW-1185">Reference proteome</keyword>
<name>A0ABR3PEH8_9PEZI</name>
<dbReference type="GeneID" id="95977239"/>
<dbReference type="PANTHER" id="PTHR28153:SF1">
    <property type="entry name" value="DUF4484 DOMAIN-CONTAINING PROTEIN"/>
    <property type="match status" value="1"/>
</dbReference>
<sequence>MTDLSRSGLGEAASYQGLPPISALYVAVFEKTIGYSIAYQRSTPGLQLDGVEYKSLCSGLHHVQSDLVYFVHDEYAGVSAFVQGEAAEEHRNANFAAVGVLVPLSYGRLGRSWLHAKSLRELAQLAVHDLGDTSQLDAYWESNRVNDERGHEEDESVSKQSENVGRKSRAFSDAAALGKDSRDLSEDHPALSLASHLETFGPLLFPLYRAALLRKRILILTQTPVRQACELVYNLSVLSKIPSQSVEAFPLDEAALTPARPLFNIGVHDIDFLTKTYKRREGSEDEVQLQESYIACSTDEILATKQNLYDILVELPPPEKDGGRKEWPKMRSAAGESIKATQRDLRRFQALEKELRRITRATAGSESGEGDSDGESDHDGDSTPLIQSVRPVWARDDDTASLADEKNLVEPTTWTAMIQESFLWWASAGERDTWVEEETSQDLALLGDLPMTYNMERDSARPQSISEPGTEVGSSSADRRTGSKRDNQAKALTLIAFIHRLTALTLECMADMAESAGSEGDGSTDEEGDRAIGLESDDIRHMGLDVWSKADTDFVRELFALYFRRETEVRGQGVECCGIKIC</sequence>
<proteinExistence type="predicted"/>
<feature type="compositionally biased region" description="Polar residues" evidence="1">
    <location>
        <begin position="461"/>
        <end position="476"/>
    </location>
</feature>